<sequence length="290" mass="34085">MSDWVQFQNPDHCPHRITIGDHTWNIDENRQTPLERYHQIVLPKSQWKNRVTLELGKTSNNMFGCFGGFGLGSTEMHSNRNQPIIKELKVYAQDNSPSKANPQEKGEERSEQIPEHKSRVLLTRHELLKFIKWVWDTVPKPLWIRCQELMKESYLVLKNGHPDLFPKWEDLLSESPSSVFNPLADDAMSHVDSKIPTEERKQPTNETDTVDDWGSRFEIGDYLSYLFVISKKLDFNIRKHVSKIHCDKMMKELHLEVLDKEHLTLVTANYLYRYIWPLNEVCLALLDFIL</sequence>
<evidence type="ECO:0000313" key="2">
    <source>
        <dbReference type="EMBL" id="ETO24264.1"/>
    </source>
</evidence>
<dbReference type="EMBL" id="ASPP01009336">
    <property type="protein sequence ID" value="ETO24264.1"/>
    <property type="molecule type" value="Genomic_DNA"/>
</dbReference>
<proteinExistence type="predicted"/>
<evidence type="ECO:0000256" key="1">
    <source>
        <dbReference type="SAM" id="MobiDB-lite"/>
    </source>
</evidence>
<evidence type="ECO:0000313" key="3">
    <source>
        <dbReference type="Proteomes" id="UP000023152"/>
    </source>
</evidence>
<protein>
    <submittedName>
        <fullName evidence="2">Uncharacterized protein</fullName>
    </submittedName>
</protein>
<comment type="caution">
    <text evidence="2">The sequence shown here is derived from an EMBL/GenBank/DDBJ whole genome shotgun (WGS) entry which is preliminary data.</text>
</comment>
<gene>
    <name evidence="2" type="ORF">RFI_12894</name>
</gene>
<feature type="compositionally biased region" description="Basic and acidic residues" evidence="1">
    <location>
        <begin position="102"/>
        <end position="114"/>
    </location>
</feature>
<dbReference type="AlphaFoldDB" id="X6NES1"/>
<feature type="region of interest" description="Disordered" evidence="1">
    <location>
        <begin position="91"/>
        <end position="114"/>
    </location>
</feature>
<keyword evidence="3" id="KW-1185">Reference proteome</keyword>
<accession>X6NES1</accession>
<organism evidence="2 3">
    <name type="scientific">Reticulomyxa filosa</name>
    <dbReference type="NCBI Taxonomy" id="46433"/>
    <lineage>
        <taxon>Eukaryota</taxon>
        <taxon>Sar</taxon>
        <taxon>Rhizaria</taxon>
        <taxon>Retaria</taxon>
        <taxon>Foraminifera</taxon>
        <taxon>Monothalamids</taxon>
        <taxon>Reticulomyxidae</taxon>
        <taxon>Reticulomyxa</taxon>
    </lineage>
</organism>
<reference evidence="2 3" key="1">
    <citation type="journal article" date="2013" name="Curr. Biol.">
        <title>The Genome of the Foraminiferan Reticulomyxa filosa.</title>
        <authorList>
            <person name="Glockner G."/>
            <person name="Hulsmann N."/>
            <person name="Schleicher M."/>
            <person name="Noegel A.A."/>
            <person name="Eichinger L."/>
            <person name="Gallinger C."/>
            <person name="Pawlowski J."/>
            <person name="Sierra R."/>
            <person name="Euteneuer U."/>
            <person name="Pillet L."/>
            <person name="Moustafa A."/>
            <person name="Platzer M."/>
            <person name="Groth M."/>
            <person name="Szafranski K."/>
            <person name="Schliwa M."/>
        </authorList>
    </citation>
    <scope>NUCLEOTIDE SEQUENCE [LARGE SCALE GENOMIC DNA]</scope>
</reference>
<name>X6NES1_RETFI</name>
<dbReference type="Proteomes" id="UP000023152">
    <property type="component" value="Unassembled WGS sequence"/>
</dbReference>